<name>A0A7H8TLE3_STRCX</name>
<protein>
    <submittedName>
        <fullName evidence="1">Uncharacterized protein</fullName>
    </submittedName>
</protein>
<dbReference type="Proteomes" id="UP000509418">
    <property type="component" value="Chromosome"/>
</dbReference>
<keyword evidence="2" id="KW-1185">Reference proteome</keyword>
<accession>A0A7H8TLE3</accession>
<reference evidence="1 2" key="1">
    <citation type="submission" date="2020-06" db="EMBL/GenBank/DDBJ databases">
        <title>Genome mining for natural products.</title>
        <authorList>
            <person name="Zhang B."/>
            <person name="Shi J."/>
            <person name="Ge H."/>
        </authorList>
    </citation>
    <scope>NUCLEOTIDE SEQUENCE [LARGE SCALE GENOMIC DNA]</scope>
    <source>
        <strain evidence="1 2">NA02069</strain>
    </source>
</reference>
<evidence type="ECO:0000313" key="2">
    <source>
        <dbReference type="Proteomes" id="UP000509418"/>
    </source>
</evidence>
<dbReference type="RefSeq" id="WP_176578456.1">
    <property type="nucleotide sequence ID" value="NZ_CBDRGH010000022.1"/>
</dbReference>
<dbReference type="AlphaFoldDB" id="A0A7H8TLE3"/>
<organism evidence="1 2">
    <name type="scientific">Streptomyces chartreusis</name>
    <dbReference type="NCBI Taxonomy" id="1969"/>
    <lineage>
        <taxon>Bacteria</taxon>
        <taxon>Bacillati</taxon>
        <taxon>Actinomycetota</taxon>
        <taxon>Actinomycetes</taxon>
        <taxon>Kitasatosporales</taxon>
        <taxon>Streptomycetaceae</taxon>
        <taxon>Streptomyces</taxon>
    </lineage>
</organism>
<gene>
    <name evidence="1" type="ORF">HUT05_44695</name>
</gene>
<evidence type="ECO:0000313" key="1">
    <source>
        <dbReference type="EMBL" id="QKZ23842.1"/>
    </source>
</evidence>
<sequence>MSSDVVSSEAAVMRSLLTARGLHVSVTGDAVVMVELRCGERITLTASVVGDGLRWSACAGETVVYDSPADALAADFPVPDVFADSDMVWAADAVACYATEAERGTDLADVFGGNLGQVLERALQAHGIIASHDGSIGVSNVEIDLPDGTLVHIWDAGHESTGLPAADYIRFGAVHLTPTDGGDDRETPIPLTYTGSLWGDLAVLIHAVKNKYDAVS</sequence>
<proteinExistence type="predicted"/>
<dbReference type="EMBL" id="CP056041">
    <property type="protein sequence ID" value="QKZ23842.1"/>
    <property type="molecule type" value="Genomic_DNA"/>
</dbReference>